<evidence type="ECO:0000256" key="6">
    <source>
        <dbReference type="ARBA" id="ARBA00023141"/>
    </source>
</evidence>
<evidence type="ECO:0000256" key="1">
    <source>
        <dbReference type="ARBA" id="ARBA00001633"/>
    </source>
</evidence>
<dbReference type="PROSITE" id="PS00614">
    <property type="entry name" value="IGPS"/>
    <property type="match status" value="1"/>
</dbReference>
<keyword evidence="3 8" id="KW-0028">Amino-acid biosynthesis</keyword>
<dbReference type="InterPro" id="IPR011060">
    <property type="entry name" value="RibuloseP-bd_barrel"/>
</dbReference>
<evidence type="ECO:0000256" key="3">
    <source>
        <dbReference type="ARBA" id="ARBA00022605"/>
    </source>
</evidence>
<dbReference type="EMBL" id="JACADJ010000026">
    <property type="protein sequence ID" value="NWH05179.1"/>
    <property type="molecule type" value="Genomic_DNA"/>
</dbReference>
<evidence type="ECO:0000256" key="2">
    <source>
        <dbReference type="ARBA" id="ARBA00004696"/>
    </source>
</evidence>
<dbReference type="PANTHER" id="PTHR22854:SF2">
    <property type="entry name" value="INDOLE-3-GLYCEROL-PHOSPHATE SYNTHASE"/>
    <property type="match status" value="1"/>
</dbReference>
<keyword evidence="11" id="KW-1185">Reference proteome</keyword>
<evidence type="ECO:0000313" key="10">
    <source>
        <dbReference type="EMBL" id="NWH05179.1"/>
    </source>
</evidence>
<evidence type="ECO:0000256" key="8">
    <source>
        <dbReference type="HAMAP-Rule" id="MF_00134"/>
    </source>
</evidence>
<organism evidence="10 11">
    <name type="scientific">Desulfobacter latus</name>
    <dbReference type="NCBI Taxonomy" id="2292"/>
    <lineage>
        <taxon>Bacteria</taxon>
        <taxon>Pseudomonadati</taxon>
        <taxon>Thermodesulfobacteriota</taxon>
        <taxon>Desulfobacteria</taxon>
        <taxon>Desulfobacterales</taxon>
        <taxon>Desulfobacteraceae</taxon>
        <taxon>Desulfobacter</taxon>
    </lineage>
</organism>
<gene>
    <name evidence="8 10" type="primary">trpC</name>
    <name evidence="10" type="ORF">HXW94_09300</name>
</gene>
<evidence type="ECO:0000256" key="5">
    <source>
        <dbReference type="ARBA" id="ARBA00022822"/>
    </source>
</evidence>
<dbReference type="NCBIfam" id="NF001377">
    <property type="entry name" value="PRK00278.2-4"/>
    <property type="match status" value="1"/>
</dbReference>
<dbReference type="EC" id="4.1.1.48" evidence="8"/>
<proteinExistence type="inferred from homology"/>
<sequence>MKGFLNAVVDVKKEEINQAKSTIPLTAIRHDAEHTPAPASFADAMADSTREAVGIIAEVKKASPSKGDIRTDLDVAAYARAYTQGGARAVSVLTESKYFKGTLSDLELVCQNTNLPVLRKDFIFSEYQIYEAKKAGASAVLLITTLLDPAQQAELTLLARELGMEPLVEINSEFEFEQAYQAQARVVGINNRNLATLEVDTSVAKRVAKIFPDDIIPVEASGISGRPGIEAGIENRIFNFLVGESIVRSKDPAQFIKTLLGINKEVGI</sequence>
<comment type="similarity">
    <text evidence="8">Belongs to the TrpC family.</text>
</comment>
<dbReference type="GO" id="GO:0004640">
    <property type="term" value="F:phosphoribosylanthranilate isomerase activity"/>
    <property type="evidence" value="ECO:0007669"/>
    <property type="project" value="TreeGrafter"/>
</dbReference>
<dbReference type="CDD" id="cd00331">
    <property type="entry name" value="IGPS"/>
    <property type="match status" value="1"/>
</dbReference>
<evidence type="ECO:0000256" key="4">
    <source>
        <dbReference type="ARBA" id="ARBA00022793"/>
    </source>
</evidence>
<reference evidence="10 11" key="1">
    <citation type="submission" date="2020-06" db="EMBL/GenBank/DDBJ databases">
        <title>High-quality draft genome of sulfate reducer Desulfobacter latus type strain AcrS2 isolated from marine sediment.</title>
        <authorList>
            <person name="Hoppe M."/>
            <person name="Larsen C.K."/>
            <person name="Marshall I.P.G."/>
            <person name="Schramm A."/>
            <person name="Marietou A.G."/>
        </authorList>
    </citation>
    <scope>NUCLEOTIDE SEQUENCE [LARGE SCALE GENOMIC DNA]</scope>
    <source>
        <strain evidence="10 11">AcRS2</strain>
    </source>
</reference>
<dbReference type="PANTHER" id="PTHR22854">
    <property type="entry name" value="TRYPTOPHAN BIOSYNTHESIS PROTEIN"/>
    <property type="match status" value="1"/>
</dbReference>
<dbReference type="InterPro" id="IPR013785">
    <property type="entry name" value="Aldolase_TIM"/>
</dbReference>
<accession>A0A850SVJ6</accession>
<protein>
    <recommendedName>
        <fullName evidence="8">Indole-3-glycerol phosphate synthase</fullName>
        <shortName evidence="8">IGPS</shortName>
        <ecNumber evidence="8">4.1.1.48</ecNumber>
    </recommendedName>
</protein>
<dbReference type="RefSeq" id="WP_178366636.1">
    <property type="nucleotide sequence ID" value="NZ_JACADJ010000026.1"/>
</dbReference>
<dbReference type="InterPro" id="IPR013798">
    <property type="entry name" value="Indole-3-glycerol_P_synth_dom"/>
</dbReference>
<comment type="pathway">
    <text evidence="2 8">Amino-acid biosynthesis; L-tryptophan biosynthesis; L-tryptophan from chorismate: step 4/5.</text>
</comment>
<evidence type="ECO:0000259" key="9">
    <source>
        <dbReference type="Pfam" id="PF00218"/>
    </source>
</evidence>
<feature type="domain" description="Indole-3-glycerol phosphate synthase" evidence="9">
    <location>
        <begin position="6"/>
        <end position="259"/>
    </location>
</feature>
<keyword evidence="7 8" id="KW-0456">Lyase</keyword>
<dbReference type="HAMAP" id="MF_00134_B">
    <property type="entry name" value="IGPS_B"/>
    <property type="match status" value="1"/>
</dbReference>
<dbReference type="InterPro" id="IPR001468">
    <property type="entry name" value="Indole-3-GlycerolPSynthase_CS"/>
</dbReference>
<dbReference type="SUPFAM" id="SSF51366">
    <property type="entry name" value="Ribulose-phoshate binding barrel"/>
    <property type="match status" value="1"/>
</dbReference>
<dbReference type="Gene3D" id="3.20.20.70">
    <property type="entry name" value="Aldolase class I"/>
    <property type="match status" value="1"/>
</dbReference>
<dbReference type="GO" id="GO:0004425">
    <property type="term" value="F:indole-3-glycerol-phosphate synthase activity"/>
    <property type="evidence" value="ECO:0007669"/>
    <property type="project" value="UniProtKB-UniRule"/>
</dbReference>
<dbReference type="GO" id="GO:0000162">
    <property type="term" value="P:L-tryptophan biosynthetic process"/>
    <property type="evidence" value="ECO:0007669"/>
    <property type="project" value="UniProtKB-UniRule"/>
</dbReference>
<dbReference type="UniPathway" id="UPA00035">
    <property type="reaction ID" value="UER00043"/>
</dbReference>
<evidence type="ECO:0000256" key="7">
    <source>
        <dbReference type="ARBA" id="ARBA00023239"/>
    </source>
</evidence>
<dbReference type="Proteomes" id="UP000553343">
    <property type="component" value="Unassembled WGS sequence"/>
</dbReference>
<dbReference type="AlphaFoldDB" id="A0A850SVJ6"/>
<keyword evidence="5 8" id="KW-0822">Tryptophan biosynthesis</keyword>
<dbReference type="Pfam" id="PF00218">
    <property type="entry name" value="IGPS"/>
    <property type="match status" value="1"/>
</dbReference>
<comment type="caution">
    <text evidence="10">The sequence shown here is derived from an EMBL/GenBank/DDBJ whole genome shotgun (WGS) entry which is preliminary data.</text>
</comment>
<comment type="catalytic activity">
    <reaction evidence="1 8">
        <text>1-(2-carboxyphenylamino)-1-deoxy-D-ribulose 5-phosphate + H(+) = (1S,2R)-1-C-(indol-3-yl)glycerol 3-phosphate + CO2 + H2O</text>
        <dbReference type="Rhea" id="RHEA:23476"/>
        <dbReference type="ChEBI" id="CHEBI:15377"/>
        <dbReference type="ChEBI" id="CHEBI:15378"/>
        <dbReference type="ChEBI" id="CHEBI:16526"/>
        <dbReference type="ChEBI" id="CHEBI:58613"/>
        <dbReference type="ChEBI" id="CHEBI:58866"/>
        <dbReference type="EC" id="4.1.1.48"/>
    </reaction>
</comment>
<name>A0A850SVJ6_9BACT</name>
<keyword evidence="4 8" id="KW-0210">Decarboxylase</keyword>
<dbReference type="FunFam" id="3.20.20.70:FF:000024">
    <property type="entry name" value="Indole-3-glycerol phosphate synthase"/>
    <property type="match status" value="1"/>
</dbReference>
<keyword evidence="6 8" id="KW-0057">Aromatic amino acid biosynthesis</keyword>
<evidence type="ECO:0000313" key="11">
    <source>
        <dbReference type="Proteomes" id="UP000553343"/>
    </source>
</evidence>
<dbReference type="InterPro" id="IPR045186">
    <property type="entry name" value="Indole-3-glycerol_P_synth"/>
</dbReference>